<keyword evidence="1 2" id="KW-0456">Lyase</keyword>
<keyword evidence="3" id="KW-1185">Reference proteome</keyword>
<dbReference type="PROSITE" id="PS00488">
    <property type="entry name" value="PAL_HISTIDASE"/>
    <property type="match status" value="1"/>
</dbReference>
<evidence type="ECO:0000313" key="2">
    <source>
        <dbReference type="EMBL" id="ROO86844.1"/>
    </source>
</evidence>
<comment type="caution">
    <text evidence="2">The sequence shown here is derived from an EMBL/GenBank/DDBJ whole genome shotgun (WGS) entry which is preliminary data.</text>
</comment>
<dbReference type="CDD" id="cd00332">
    <property type="entry name" value="PAL-HAL"/>
    <property type="match status" value="1"/>
</dbReference>
<dbReference type="PANTHER" id="PTHR10362">
    <property type="entry name" value="HISTIDINE AMMONIA-LYASE"/>
    <property type="match status" value="1"/>
</dbReference>
<dbReference type="AlphaFoldDB" id="A0A3N1CZY6"/>
<dbReference type="InterPro" id="IPR022313">
    <property type="entry name" value="Phe/His_NH3-lyase_AS"/>
</dbReference>
<dbReference type="InterPro" id="IPR024083">
    <property type="entry name" value="Fumarase/histidase_N"/>
</dbReference>
<dbReference type="SUPFAM" id="SSF48557">
    <property type="entry name" value="L-aspartase-like"/>
    <property type="match status" value="1"/>
</dbReference>
<dbReference type="InterPro" id="IPR001106">
    <property type="entry name" value="Aromatic_Lyase"/>
</dbReference>
<dbReference type="Gene3D" id="1.10.275.10">
    <property type="entry name" value="Fumarase/aspartase (N-terminal domain)"/>
    <property type="match status" value="1"/>
</dbReference>
<proteinExistence type="predicted"/>
<protein>
    <submittedName>
        <fullName evidence="2">Histidine ammonia-lyase/tyrosine ammonia-lyase</fullName>
    </submittedName>
</protein>
<sequence length="527" mass="53912">MTHQEVLEGRPESREDRSGVAVLPVPGRLTTAELELAARGPVRVAIADDAAGGVAAGHAFMLACVERGQDIYGVTTGFGNLVGFAGRATAHEQSEGFLDFLTAGHGPDLPPEVMRATLLARVWSLAKGRSAVSPSALRTLTAVLETSFAPAVPRMGSVGASGDLIPLAYAVRAMQGQGHAYVDGARMPAAEALDRCGLSPLHLAGRDAVALVNGTSVTAAAAGLALASLARSVNTAVTLTALLADLLGSDPGFAAAPTLAAFGHPQGEDVAAGLRALLKGTVPTGTRPLQEPYSIRCSPQLIGASASALHYAATVIGDDLNGINDNPLFFAEDEVVTHGGNFFSQPVAFAADTMSTVAAQLANLAERQLDLLTDTHRNSGLPPMLATEPGRQHGVVGMQISATATVAAMRRAAVPVSNQSLPTNGHNQDVVPLGTQAALTALDQAGQLRWVQGALGVALRQAGYLSPRGVTAPACAAVLHELSAAVTPIDPDRPLDADVRRAGDLLDRLAAARAPWRGAPCAVPSGA</sequence>
<dbReference type="InterPro" id="IPR008948">
    <property type="entry name" value="L-Aspartase-like"/>
</dbReference>
<reference evidence="2 3" key="1">
    <citation type="submission" date="2018-11" db="EMBL/GenBank/DDBJ databases">
        <title>Sequencing the genomes of 1000 actinobacteria strains.</title>
        <authorList>
            <person name="Klenk H.-P."/>
        </authorList>
    </citation>
    <scope>NUCLEOTIDE SEQUENCE [LARGE SCALE GENOMIC DNA]</scope>
    <source>
        <strain evidence="2 3">DSM 44254</strain>
    </source>
</reference>
<dbReference type="Pfam" id="PF00221">
    <property type="entry name" value="Lyase_aromatic"/>
    <property type="match status" value="1"/>
</dbReference>
<gene>
    <name evidence="2" type="ORF">EDD29_4426</name>
</gene>
<evidence type="ECO:0000256" key="1">
    <source>
        <dbReference type="ARBA" id="ARBA00023239"/>
    </source>
</evidence>
<name>A0A3N1CZY6_9ACTN</name>
<dbReference type="Proteomes" id="UP000272400">
    <property type="component" value="Unassembled WGS sequence"/>
</dbReference>
<dbReference type="Gene3D" id="1.20.200.10">
    <property type="entry name" value="Fumarase/aspartase (Central domain)"/>
    <property type="match status" value="1"/>
</dbReference>
<accession>A0A3N1CZY6</accession>
<organism evidence="2 3">
    <name type="scientific">Actinocorallia herbida</name>
    <dbReference type="NCBI Taxonomy" id="58109"/>
    <lineage>
        <taxon>Bacteria</taxon>
        <taxon>Bacillati</taxon>
        <taxon>Actinomycetota</taxon>
        <taxon>Actinomycetes</taxon>
        <taxon>Streptosporangiales</taxon>
        <taxon>Thermomonosporaceae</taxon>
        <taxon>Actinocorallia</taxon>
    </lineage>
</organism>
<dbReference type="GO" id="GO:0016841">
    <property type="term" value="F:ammonia-lyase activity"/>
    <property type="evidence" value="ECO:0007669"/>
    <property type="project" value="InterPro"/>
</dbReference>
<evidence type="ECO:0000313" key="3">
    <source>
        <dbReference type="Proteomes" id="UP000272400"/>
    </source>
</evidence>
<dbReference type="RefSeq" id="WP_211359828.1">
    <property type="nucleotide sequence ID" value="NZ_RJKE01000001.1"/>
</dbReference>
<dbReference type="EMBL" id="RJKE01000001">
    <property type="protein sequence ID" value="ROO86844.1"/>
    <property type="molecule type" value="Genomic_DNA"/>
</dbReference>